<dbReference type="GO" id="GO:0051536">
    <property type="term" value="F:iron-sulfur cluster binding"/>
    <property type="evidence" value="ECO:0007669"/>
    <property type="project" value="InterPro"/>
</dbReference>
<feature type="compositionally biased region" description="Polar residues" evidence="2">
    <location>
        <begin position="54"/>
        <end position="63"/>
    </location>
</feature>
<dbReference type="STRING" id="448386.A0A2V3IE70"/>
<proteinExistence type="inferred from homology"/>
<evidence type="ECO:0000313" key="5">
    <source>
        <dbReference type="Proteomes" id="UP000247409"/>
    </source>
</evidence>
<evidence type="ECO:0000256" key="2">
    <source>
        <dbReference type="SAM" id="MobiDB-lite"/>
    </source>
</evidence>
<feature type="domain" description="NIF system FeS cluster assembly NifU C-terminal" evidence="3">
    <location>
        <begin position="73"/>
        <end position="138"/>
    </location>
</feature>
<dbReference type="Proteomes" id="UP000247409">
    <property type="component" value="Unassembled WGS sequence"/>
</dbReference>
<dbReference type="GO" id="GO:0005198">
    <property type="term" value="F:structural molecule activity"/>
    <property type="evidence" value="ECO:0007669"/>
    <property type="project" value="UniProtKB-ARBA"/>
</dbReference>
<organism evidence="4 5">
    <name type="scientific">Gracilariopsis chorda</name>
    <dbReference type="NCBI Taxonomy" id="448386"/>
    <lineage>
        <taxon>Eukaryota</taxon>
        <taxon>Rhodophyta</taxon>
        <taxon>Florideophyceae</taxon>
        <taxon>Rhodymeniophycidae</taxon>
        <taxon>Gracilariales</taxon>
        <taxon>Gracilariaceae</taxon>
        <taxon>Gracilariopsis</taxon>
    </lineage>
</organism>
<reference evidence="4 5" key="1">
    <citation type="journal article" date="2018" name="Mol. Biol. Evol.">
        <title>Analysis of the draft genome of the red seaweed Gracilariopsis chorda provides insights into genome size evolution in Rhodophyta.</title>
        <authorList>
            <person name="Lee J."/>
            <person name="Yang E.C."/>
            <person name="Graf L."/>
            <person name="Yang J.H."/>
            <person name="Qiu H."/>
            <person name="Zel Zion U."/>
            <person name="Chan C.X."/>
            <person name="Stephens T.G."/>
            <person name="Weber A.P.M."/>
            <person name="Boo G.H."/>
            <person name="Boo S.M."/>
            <person name="Kim K.M."/>
            <person name="Shin Y."/>
            <person name="Jung M."/>
            <person name="Lee S.J."/>
            <person name="Yim H.S."/>
            <person name="Lee J.H."/>
            <person name="Bhattacharya D."/>
            <person name="Yoon H.S."/>
        </authorList>
    </citation>
    <scope>NUCLEOTIDE SEQUENCE [LARGE SCALE GENOMIC DNA]</scope>
    <source>
        <strain evidence="4 5">SKKU-2015</strain>
        <tissue evidence="4">Whole body</tissue>
    </source>
</reference>
<evidence type="ECO:0000313" key="4">
    <source>
        <dbReference type="EMBL" id="PXF40318.1"/>
    </source>
</evidence>
<dbReference type="AlphaFoldDB" id="A0A2V3IE70"/>
<sequence length="219" mass="23587">MSPSPSFVAPLPTSAFTPSASTALSRKPPLARPQHAKRAVPTMVDTEPKVSPVPTESSPSQTSDILELTEANVEMVLDEMRPYLMSDGGNVSIAEIDGATVKLQLEGACGTCPSSTMTMKMGLERRLRERIPEIEEVIQAEPEGPPLTEEGIENTLDEVRPFLNVAGGTIQLIDLNVDSAVPTARLKMTGSGAAINSVKVEITHRLKRNWVKLANVVFE</sequence>
<keyword evidence="5" id="KW-1185">Reference proteome</keyword>
<dbReference type="PANTHER" id="PTHR11178:SF25">
    <property type="entry name" value="NIFU-LIKE PROTEIN 3, CHLOROPLASTIC"/>
    <property type="match status" value="1"/>
</dbReference>
<dbReference type="InterPro" id="IPR034904">
    <property type="entry name" value="FSCA_dom_sf"/>
</dbReference>
<feature type="compositionally biased region" description="Polar residues" evidence="2">
    <location>
        <begin position="14"/>
        <end position="24"/>
    </location>
</feature>
<accession>A0A2V3IE70</accession>
<comment type="caution">
    <text evidence="4">The sequence shown here is derived from an EMBL/GenBank/DDBJ whole genome shotgun (WGS) entry which is preliminary data.</text>
</comment>
<dbReference type="GO" id="GO:0005739">
    <property type="term" value="C:mitochondrion"/>
    <property type="evidence" value="ECO:0007669"/>
    <property type="project" value="TreeGrafter"/>
</dbReference>
<evidence type="ECO:0000259" key="3">
    <source>
        <dbReference type="Pfam" id="PF01106"/>
    </source>
</evidence>
<dbReference type="OrthoDB" id="565552at2759"/>
<dbReference type="SUPFAM" id="SSF117916">
    <property type="entry name" value="Fe-S cluster assembly (FSCA) domain-like"/>
    <property type="match status" value="2"/>
</dbReference>
<dbReference type="PANTHER" id="PTHR11178">
    <property type="entry name" value="IRON-SULFUR CLUSTER SCAFFOLD PROTEIN NFU-RELATED"/>
    <property type="match status" value="1"/>
</dbReference>
<dbReference type="GO" id="GO:0016226">
    <property type="term" value="P:iron-sulfur cluster assembly"/>
    <property type="evidence" value="ECO:0007669"/>
    <property type="project" value="InterPro"/>
</dbReference>
<protein>
    <submittedName>
        <fullName evidence="4">NifU-like protein 2, chloroplastic</fullName>
    </submittedName>
</protein>
<dbReference type="GO" id="GO:0005506">
    <property type="term" value="F:iron ion binding"/>
    <property type="evidence" value="ECO:0007669"/>
    <property type="project" value="InterPro"/>
</dbReference>
<name>A0A2V3IE70_9FLOR</name>
<comment type="similarity">
    <text evidence="1">Belongs to the NifU family.</text>
</comment>
<dbReference type="Gene3D" id="3.30.300.130">
    <property type="entry name" value="Fe-S cluster assembly (FSCA)"/>
    <property type="match status" value="2"/>
</dbReference>
<dbReference type="Pfam" id="PF01106">
    <property type="entry name" value="NifU"/>
    <property type="match status" value="1"/>
</dbReference>
<dbReference type="GO" id="GO:0009536">
    <property type="term" value="C:plastid"/>
    <property type="evidence" value="ECO:0007669"/>
    <property type="project" value="UniProtKB-ARBA"/>
</dbReference>
<evidence type="ECO:0000256" key="1">
    <source>
        <dbReference type="ARBA" id="ARBA00006420"/>
    </source>
</evidence>
<dbReference type="FunFam" id="3.30.300.130:FF:000003">
    <property type="entry name" value="NifU-like protein 3, chloroplastic"/>
    <property type="match status" value="1"/>
</dbReference>
<feature type="region of interest" description="Disordered" evidence="2">
    <location>
        <begin position="1"/>
        <end position="63"/>
    </location>
</feature>
<dbReference type="EMBL" id="NBIV01000313">
    <property type="protein sequence ID" value="PXF40318.1"/>
    <property type="molecule type" value="Genomic_DNA"/>
</dbReference>
<gene>
    <name evidence="4" type="ORF">BWQ96_09974</name>
</gene>
<dbReference type="InterPro" id="IPR001075">
    <property type="entry name" value="NIF_FeS_clus_asmbl_NifU_C"/>
</dbReference>